<evidence type="ECO:0000313" key="1">
    <source>
        <dbReference type="EMBL" id="OYD57032.1"/>
    </source>
</evidence>
<protein>
    <submittedName>
        <fullName evidence="1">Uncharacterized protein</fullName>
    </submittedName>
</protein>
<reference evidence="1 2" key="1">
    <citation type="submission" date="2017-07" db="EMBL/GenBank/DDBJ databases">
        <title>Fictibacillus sp. nov. GDSW-R2A3 Genome sequencing and assembly.</title>
        <authorList>
            <person name="Mayilraj S."/>
        </authorList>
    </citation>
    <scope>NUCLEOTIDE SEQUENCE [LARGE SCALE GENOMIC DNA]</scope>
    <source>
        <strain evidence="1 2">GDSW-R2A3</strain>
    </source>
</reference>
<comment type="caution">
    <text evidence="1">The sequence shown here is derived from an EMBL/GenBank/DDBJ whole genome shotgun (WGS) entry which is preliminary data.</text>
</comment>
<evidence type="ECO:0000313" key="2">
    <source>
        <dbReference type="Proteomes" id="UP000215059"/>
    </source>
</evidence>
<dbReference type="AlphaFoldDB" id="A0A235F738"/>
<organism evidence="1 2">
    <name type="scientific">Fictibacillus aquaticus</name>
    <dbReference type="NCBI Taxonomy" id="2021314"/>
    <lineage>
        <taxon>Bacteria</taxon>
        <taxon>Bacillati</taxon>
        <taxon>Bacillota</taxon>
        <taxon>Bacilli</taxon>
        <taxon>Bacillales</taxon>
        <taxon>Fictibacillaceae</taxon>
        <taxon>Fictibacillus</taxon>
    </lineage>
</organism>
<proteinExistence type="predicted"/>
<gene>
    <name evidence="1" type="ORF">CGZ90_13990</name>
</gene>
<sequence length="73" mass="8994">MLGMIMNQQELREFEYLLKKEMEEIIFDLTDERIDKIVKSALEDRYQVMFNLFRRIAGPADCRKYLRRKIYNI</sequence>
<dbReference type="OrthoDB" id="2971867at2"/>
<dbReference type="EMBL" id="NOII01000006">
    <property type="protein sequence ID" value="OYD57032.1"/>
    <property type="molecule type" value="Genomic_DNA"/>
</dbReference>
<name>A0A235F738_9BACL</name>
<dbReference type="RefSeq" id="WP_094253155.1">
    <property type="nucleotide sequence ID" value="NZ_JBHLXL010000007.1"/>
</dbReference>
<keyword evidence="2" id="KW-1185">Reference proteome</keyword>
<dbReference type="Proteomes" id="UP000215059">
    <property type="component" value="Unassembled WGS sequence"/>
</dbReference>
<accession>A0A235F738</accession>